<keyword evidence="6 14" id="KW-0256">Endoplasmic reticulum</keyword>
<evidence type="ECO:0000256" key="10">
    <source>
        <dbReference type="ARBA" id="ARBA00023136"/>
    </source>
</evidence>
<comment type="subcellular location">
    <subcellularLocation>
        <location evidence="1 14">Endoplasmic reticulum membrane</location>
        <topology evidence="1 14">Multi-pass membrane protein</topology>
    </subcellularLocation>
</comment>
<feature type="transmembrane region" description="Helical" evidence="14">
    <location>
        <begin position="186"/>
        <end position="206"/>
    </location>
</feature>
<feature type="binding site" evidence="13">
    <location>
        <position position="292"/>
    </location>
    <ligand>
        <name>Zn(2+)</name>
        <dbReference type="ChEBI" id="CHEBI:29105"/>
        <note>catalytic</note>
    </ligand>
</feature>
<evidence type="ECO:0000256" key="4">
    <source>
        <dbReference type="ARBA" id="ARBA00022723"/>
    </source>
</evidence>
<evidence type="ECO:0000256" key="14">
    <source>
        <dbReference type="RuleBase" id="RU366005"/>
    </source>
</evidence>
<evidence type="ECO:0000259" key="16">
    <source>
        <dbReference type="Pfam" id="PF16491"/>
    </source>
</evidence>
<feature type="transmembrane region" description="Helical" evidence="14">
    <location>
        <begin position="118"/>
        <end position="138"/>
    </location>
</feature>
<sequence>MVALSHFPHWFSNVPWLHVYLGFSLSVELFEQYLNTRQLRRYALEDPPAKLKSVVTKEDYAKTNAYNRDKMRFGIFSSLFQSSVSLISTACFLGPFLWRLAGRLVGTTNEYKQSLADIGLQMVIGEIISIPFQLYSDFVVEERHGFNKKTIGLFIKDKLLTLALTCGIGGPLACAAIWLVKWGGKSFYLWLWGFSVLTTFGLMFLYPSVIAPLFNKFEPLKDEELKTKIETLAKQLDFPLGKLYQMDNSKRSGHSNAYFYGFWWSKQIVLYDTLLHLPHDQILAILGHEMGHWKKSHTVKMMVATFTQLFCTFYLFGLVMGNDALFNSFGYTDTRAVIIGLKLFSNIFLPVNTILSLLMTIYSRKNEFEADAFACSLGYAESLKKALTAIHTENKCSLDPDPWFSWWHYSHPPLLERIDAIDAYEQREAKKQ</sequence>
<keyword evidence="7 13" id="KW-0862">Zinc</keyword>
<feature type="transmembrane region" description="Helical" evidence="14">
    <location>
        <begin position="73"/>
        <end position="98"/>
    </location>
</feature>
<feature type="transmembrane region" description="Helical" evidence="14">
    <location>
        <begin position="298"/>
        <end position="316"/>
    </location>
</feature>
<keyword evidence="3 14" id="KW-0812">Transmembrane</keyword>
<comment type="similarity">
    <text evidence="14">Belongs to the peptidase M48A family.</text>
</comment>
<evidence type="ECO:0000256" key="5">
    <source>
        <dbReference type="ARBA" id="ARBA00022801"/>
    </source>
</evidence>
<evidence type="ECO:0000256" key="9">
    <source>
        <dbReference type="ARBA" id="ARBA00023049"/>
    </source>
</evidence>
<feature type="transmembrane region" description="Helical" evidence="14">
    <location>
        <begin position="159"/>
        <end position="180"/>
    </location>
</feature>
<feature type="domain" description="CAAX prenyl protease 1 N-terminal" evidence="16">
    <location>
        <begin position="38"/>
        <end position="216"/>
    </location>
</feature>
<feature type="binding site" evidence="13">
    <location>
        <position position="367"/>
    </location>
    <ligand>
        <name>Zn(2+)</name>
        <dbReference type="ChEBI" id="CHEBI:29105"/>
        <note>catalytic</note>
    </ligand>
</feature>
<evidence type="ECO:0000256" key="3">
    <source>
        <dbReference type="ARBA" id="ARBA00022692"/>
    </source>
</evidence>
<dbReference type="InterPro" id="IPR032456">
    <property type="entry name" value="Peptidase_M48_N"/>
</dbReference>
<keyword evidence="2 14" id="KW-0645">Protease</keyword>
<dbReference type="GO" id="GO:0004222">
    <property type="term" value="F:metalloendopeptidase activity"/>
    <property type="evidence" value="ECO:0007669"/>
    <property type="project" value="UniProtKB-UniRule"/>
</dbReference>
<protein>
    <recommendedName>
        <fullName evidence="14">CAAX prenyl protease</fullName>
        <ecNumber evidence="14">3.4.24.84</ecNumber>
    </recommendedName>
</protein>
<dbReference type="CDD" id="cd07343">
    <property type="entry name" value="M48A_Zmpste24p_like"/>
    <property type="match status" value="1"/>
</dbReference>
<keyword evidence="9 14" id="KW-0482">Metalloprotease</keyword>
<dbReference type="GO" id="GO:0005789">
    <property type="term" value="C:endoplasmic reticulum membrane"/>
    <property type="evidence" value="ECO:0007669"/>
    <property type="project" value="UniProtKB-SubCell"/>
</dbReference>
<reference evidence="17 18" key="1">
    <citation type="journal article" date="2017" name="Int. J. Parasitol.">
        <title>The genome of the protozoan parasite Cystoisospora suis and a reverse vaccinology approach to identify vaccine candidates.</title>
        <authorList>
            <person name="Palmieri N."/>
            <person name="Shrestha A."/>
            <person name="Ruttkowski B."/>
            <person name="Beck T."/>
            <person name="Vogl C."/>
            <person name="Tomley F."/>
            <person name="Blake D.P."/>
            <person name="Joachim A."/>
        </authorList>
    </citation>
    <scope>NUCLEOTIDE SEQUENCE [LARGE SCALE GENOMIC DNA]</scope>
    <source>
        <strain evidence="17 18">Wien I</strain>
    </source>
</reference>
<comment type="caution">
    <text evidence="17">The sequence shown here is derived from an EMBL/GenBank/DDBJ whole genome shotgun (WGS) entry which is preliminary data.</text>
</comment>
<comment type="catalytic activity">
    <reaction evidence="11 14">
        <text>Hydrolyzes the peptide bond -P2-(S-farnesyl or geranylgeranyl)C-P1'-P2'-P3'-COOH where P1' and P2' are amino acids with aliphatic side chains and P3' is any C-terminal residue.</text>
        <dbReference type="EC" id="3.4.24.84"/>
    </reaction>
</comment>
<keyword evidence="8 14" id="KW-1133">Transmembrane helix</keyword>
<name>A0A2C6L0P9_9APIC</name>
<dbReference type="Proteomes" id="UP000221165">
    <property type="component" value="Unassembled WGS sequence"/>
</dbReference>
<keyword evidence="18" id="KW-1185">Reference proteome</keyword>
<dbReference type="Pfam" id="PF01435">
    <property type="entry name" value="Peptidase_M48"/>
    <property type="match status" value="1"/>
</dbReference>
<dbReference type="RefSeq" id="XP_067927286.1">
    <property type="nucleotide sequence ID" value="XM_068060735.1"/>
</dbReference>
<dbReference type="InterPro" id="IPR001915">
    <property type="entry name" value="Peptidase_M48"/>
</dbReference>
<dbReference type="Gene3D" id="3.30.2010.10">
    <property type="entry name" value="Metalloproteases ('zincins'), catalytic domain"/>
    <property type="match status" value="1"/>
</dbReference>
<evidence type="ECO:0000313" key="18">
    <source>
        <dbReference type="Proteomes" id="UP000221165"/>
    </source>
</evidence>
<evidence type="ECO:0000256" key="8">
    <source>
        <dbReference type="ARBA" id="ARBA00022989"/>
    </source>
</evidence>
<dbReference type="GeneID" id="94423946"/>
<accession>A0A2C6L0P9</accession>
<dbReference type="AlphaFoldDB" id="A0A2C6L0P9"/>
<organism evidence="17 18">
    <name type="scientific">Cystoisospora suis</name>
    <dbReference type="NCBI Taxonomy" id="483139"/>
    <lineage>
        <taxon>Eukaryota</taxon>
        <taxon>Sar</taxon>
        <taxon>Alveolata</taxon>
        <taxon>Apicomplexa</taxon>
        <taxon>Conoidasida</taxon>
        <taxon>Coccidia</taxon>
        <taxon>Eucoccidiorida</taxon>
        <taxon>Eimeriorina</taxon>
        <taxon>Sarcocystidae</taxon>
        <taxon>Cystoisospora</taxon>
    </lineage>
</organism>
<dbReference type="VEuPathDB" id="ToxoDB:CSUI_000501"/>
<evidence type="ECO:0000256" key="13">
    <source>
        <dbReference type="PIRSR" id="PIRSR627057-2"/>
    </source>
</evidence>
<feature type="active site" description="Proton donor" evidence="12">
    <location>
        <position position="371"/>
    </location>
</feature>
<evidence type="ECO:0000256" key="1">
    <source>
        <dbReference type="ARBA" id="ARBA00004477"/>
    </source>
</evidence>
<evidence type="ECO:0000256" key="11">
    <source>
        <dbReference type="ARBA" id="ARBA00044456"/>
    </source>
</evidence>
<dbReference type="EMBL" id="MIGC01000187">
    <property type="protein sequence ID" value="PHJ25640.1"/>
    <property type="molecule type" value="Genomic_DNA"/>
</dbReference>
<dbReference type="Pfam" id="PF16491">
    <property type="entry name" value="Peptidase_M48_N"/>
    <property type="match status" value="1"/>
</dbReference>
<dbReference type="EC" id="3.4.24.84" evidence="14"/>
<gene>
    <name evidence="17" type="ORF">CSUI_000501</name>
</gene>
<dbReference type="InterPro" id="IPR027057">
    <property type="entry name" value="CAXX_Prtase_1"/>
</dbReference>
<evidence type="ECO:0000313" key="17">
    <source>
        <dbReference type="EMBL" id="PHJ25640.1"/>
    </source>
</evidence>
<feature type="transmembrane region" description="Helical" evidence="14">
    <location>
        <begin position="16"/>
        <end position="34"/>
    </location>
</feature>
<feature type="active site" evidence="12">
    <location>
        <position position="289"/>
    </location>
</feature>
<evidence type="ECO:0000256" key="6">
    <source>
        <dbReference type="ARBA" id="ARBA00022824"/>
    </source>
</evidence>
<comment type="function">
    <text evidence="14">Proteolytically removes the C-terminal three residues of farnesylated proteins.</text>
</comment>
<keyword evidence="5 14" id="KW-0378">Hydrolase</keyword>
<dbReference type="PANTHER" id="PTHR10120">
    <property type="entry name" value="CAAX PRENYL PROTEASE 1"/>
    <property type="match status" value="1"/>
</dbReference>
<comment type="cofactor">
    <cofactor evidence="13 14">
        <name>Zn(2+)</name>
        <dbReference type="ChEBI" id="CHEBI:29105"/>
    </cofactor>
    <text evidence="13 14">Binds 1 zinc ion per subunit.</text>
</comment>
<dbReference type="OrthoDB" id="360839at2759"/>
<evidence type="ECO:0000256" key="12">
    <source>
        <dbReference type="PIRSR" id="PIRSR627057-1"/>
    </source>
</evidence>
<feature type="transmembrane region" description="Helical" evidence="14">
    <location>
        <begin position="336"/>
        <end position="358"/>
    </location>
</feature>
<feature type="binding site" evidence="13">
    <location>
        <position position="288"/>
    </location>
    <ligand>
        <name>Zn(2+)</name>
        <dbReference type="ChEBI" id="CHEBI:29105"/>
        <note>catalytic</note>
    </ligand>
</feature>
<feature type="domain" description="Peptidase M48" evidence="15">
    <location>
        <begin position="219"/>
        <end position="424"/>
    </location>
</feature>
<evidence type="ECO:0000256" key="2">
    <source>
        <dbReference type="ARBA" id="ARBA00022670"/>
    </source>
</evidence>
<evidence type="ECO:0000259" key="15">
    <source>
        <dbReference type="Pfam" id="PF01435"/>
    </source>
</evidence>
<dbReference type="GO" id="GO:0046872">
    <property type="term" value="F:metal ion binding"/>
    <property type="evidence" value="ECO:0007669"/>
    <property type="project" value="UniProtKB-UniRule"/>
</dbReference>
<proteinExistence type="inferred from homology"/>
<keyword evidence="10 14" id="KW-0472">Membrane</keyword>
<keyword evidence="4 13" id="KW-0479">Metal-binding</keyword>
<dbReference type="GO" id="GO:0071586">
    <property type="term" value="P:CAAX-box protein processing"/>
    <property type="evidence" value="ECO:0007669"/>
    <property type="project" value="UniProtKB-UniRule"/>
</dbReference>
<evidence type="ECO:0000256" key="7">
    <source>
        <dbReference type="ARBA" id="ARBA00022833"/>
    </source>
</evidence>
<dbReference type="FunFam" id="3.30.2010.10:FF:000002">
    <property type="entry name" value="CAAX prenyl protease"/>
    <property type="match status" value="1"/>
</dbReference>